<comment type="caution">
    <text evidence="2">The sequence shown here is derived from an EMBL/GenBank/DDBJ whole genome shotgun (WGS) entry which is preliminary data.</text>
</comment>
<dbReference type="EMBL" id="WIUZ02000013">
    <property type="protein sequence ID" value="KAF9781504.1"/>
    <property type="molecule type" value="Genomic_DNA"/>
</dbReference>
<evidence type="ECO:0000313" key="3">
    <source>
        <dbReference type="Proteomes" id="UP000736335"/>
    </source>
</evidence>
<protein>
    <submittedName>
        <fullName evidence="2">Uncharacterized protein</fullName>
    </submittedName>
</protein>
<organism evidence="2 3">
    <name type="scientific">Thelephora terrestris</name>
    <dbReference type="NCBI Taxonomy" id="56493"/>
    <lineage>
        <taxon>Eukaryota</taxon>
        <taxon>Fungi</taxon>
        <taxon>Dikarya</taxon>
        <taxon>Basidiomycota</taxon>
        <taxon>Agaricomycotina</taxon>
        <taxon>Agaricomycetes</taxon>
        <taxon>Thelephorales</taxon>
        <taxon>Thelephoraceae</taxon>
        <taxon>Thelephora</taxon>
    </lineage>
</organism>
<feature type="region of interest" description="Disordered" evidence="1">
    <location>
        <begin position="511"/>
        <end position="543"/>
    </location>
</feature>
<name>A0A9P6L445_9AGAM</name>
<gene>
    <name evidence="2" type="ORF">BJ322DRAFT_1022917</name>
</gene>
<sequence>MWWAHLVQFMREPSGFVKEVPHGQTDELVQNKFKTYPLIKVWAKWWVSRGLPPTWYNNHKSIPLQDESTLSGLMAKTKCTPKDPGWIKQYQLTVNEIINSLGGDAKVSEKFGLQEELKTKVATRKSGPTISSFLEKIQQQWGWRLLGLLLTGMKMASSAHLTSALRIPGNPPSPKFIQGMLNNSSENGETGFPRMDEDPEELPKKDWVQLLNEDDGVYSLKPWDEVVQMKANKTKIALACREIMRQAWEATKIRNPTRMGLKDLEVYWKHWALEEGKGRPFAFHTDKGKGREREKIMMMMMMMMMREEVGEKRGMTVTERMDRWMKKMKKMKKGLLQHPLLLVQPLPSTRASHSPANDYWSSKTGTGTREYWKDLLFPSSESRCIGGCGFSKWVLEFQVAICQMVMGYCPPFQVHRNCISLQKFLQWLNQKTLDLPKQASLSKNRLQDLLLGVGLLLRDLHFACIVDYDEIEVPGYVTESCMDAGDVGSITRVLENISNVLQDELSSRDIRRGTRVRKPTEKLKSAENKSLAKKSAKASKNDTERRRNINVVQFMTYGAPIPLYNPWGIGNYFPHGNGKWHGACQTHDVSHGS</sequence>
<dbReference type="Proteomes" id="UP000736335">
    <property type="component" value="Unassembled WGS sequence"/>
</dbReference>
<proteinExistence type="predicted"/>
<evidence type="ECO:0000256" key="1">
    <source>
        <dbReference type="SAM" id="MobiDB-lite"/>
    </source>
</evidence>
<dbReference type="AlphaFoldDB" id="A0A9P6L445"/>
<evidence type="ECO:0000313" key="2">
    <source>
        <dbReference type="EMBL" id="KAF9781504.1"/>
    </source>
</evidence>
<keyword evidence="3" id="KW-1185">Reference proteome</keyword>
<reference evidence="2" key="2">
    <citation type="submission" date="2020-11" db="EMBL/GenBank/DDBJ databases">
        <authorList>
            <consortium name="DOE Joint Genome Institute"/>
            <person name="Kuo A."/>
            <person name="Miyauchi S."/>
            <person name="Kiss E."/>
            <person name="Drula E."/>
            <person name="Kohler A."/>
            <person name="Sanchez-Garcia M."/>
            <person name="Andreopoulos B."/>
            <person name="Barry K.W."/>
            <person name="Bonito G."/>
            <person name="Buee M."/>
            <person name="Carver A."/>
            <person name="Chen C."/>
            <person name="Cichocki N."/>
            <person name="Clum A."/>
            <person name="Culley D."/>
            <person name="Crous P.W."/>
            <person name="Fauchery L."/>
            <person name="Girlanda M."/>
            <person name="Hayes R."/>
            <person name="Keri Z."/>
            <person name="Labutti K."/>
            <person name="Lipzen A."/>
            <person name="Lombard V."/>
            <person name="Magnuson J."/>
            <person name="Maillard F."/>
            <person name="Morin E."/>
            <person name="Murat C."/>
            <person name="Nolan M."/>
            <person name="Ohm R."/>
            <person name="Pangilinan J."/>
            <person name="Pereira M."/>
            <person name="Perotto S."/>
            <person name="Peter M."/>
            <person name="Riley R."/>
            <person name="Sitrit Y."/>
            <person name="Stielow B."/>
            <person name="Szollosi G."/>
            <person name="Zifcakova L."/>
            <person name="Stursova M."/>
            <person name="Spatafora J.W."/>
            <person name="Tedersoo L."/>
            <person name="Vaario L.-M."/>
            <person name="Yamada A."/>
            <person name="Yan M."/>
            <person name="Wang P."/>
            <person name="Xu J."/>
            <person name="Bruns T."/>
            <person name="Baldrian P."/>
            <person name="Vilgalys R."/>
            <person name="Henrissat B."/>
            <person name="Grigoriev I.V."/>
            <person name="Hibbett D."/>
            <person name="Nagy L.G."/>
            <person name="Martin F.M."/>
        </authorList>
    </citation>
    <scope>NUCLEOTIDE SEQUENCE</scope>
    <source>
        <strain evidence="2">UH-Tt-Lm1</strain>
    </source>
</reference>
<feature type="compositionally biased region" description="Basic and acidic residues" evidence="1">
    <location>
        <begin position="511"/>
        <end position="527"/>
    </location>
</feature>
<accession>A0A9P6L445</accession>
<reference evidence="2" key="1">
    <citation type="journal article" date="2020" name="Nat. Commun.">
        <title>Large-scale genome sequencing of mycorrhizal fungi provides insights into the early evolution of symbiotic traits.</title>
        <authorList>
            <person name="Miyauchi S."/>
            <person name="Kiss E."/>
            <person name="Kuo A."/>
            <person name="Drula E."/>
            <person name="Kohler A."/>
            <person name="Sanchez-Garcia M."/>
            <person name="Morin E."/>
            <person name="Andreopoulos B."/>
            <person name="Barry K.W."/>
            <person name="Bonito G."/>
            <person name="Buee M."/>
            <person name="Carver A."/>
            <person name="Chen C."/>
            <person name="Cichocki N."/>
            <person name="Clum A."/>
            <person name="Culley D."/>
            <person name="Crous P.W."/>
            <person name="Fauchery L."/>
            <person name="Girlanda M."/>
            <person name="Hayes R.D."/>
            <person name="Keri Z."/>
            <person name="LaButti K."/>
            <person name="Lipzen A."/>
            <person name="Lombard V."/>
            <person name="Magnuson J."/>
            <person name="Maillard F."/>
            <person name="Murat C."/>
            <person name="Nolan M."/>
            <person name="Ohm R.A."/>
            <person name="Pangilinan J."/>
            <person name="Pereira M.F."/>
            <person name="Perotto S."/>
            <person name="Peter M."/>
            <person name="Pfister S."/>
            <person name="Riley R."/>
            <person name="Sitrit Y."/>
            <person name="Stielow J.B."/>
            <person name="Szollosi G."/>
            <person name="Zifcakova L."/>
            <person name="Stursova M."/>
            <person name="Spatafora J.W."/>
            <person name="Tedersoo L."/>
            <person name="Vaario L.M."/>
            <person name="Yamada A."/>
            <person name="Yan M."/>
            <person name="Wang P."/>
            <person name="Xu J."/>
            <person name="Bruns T."/>
            <person name="Baldrian P."/>
            <person name="Vilgalys R."/>
            <person name="Dunand C."/>
            <person name="Henrissat B."/>
            <person name="Grigoriev I.V."/>
            <person name="Hibbett D."/>
            <person name="Nagy L.G."/>
            <person name="Martin F.M."/>
        </authorList>
    </citation>
    <scope>NUCLEOTIDE SEQUENCE</scope>
    <source>
        <strain evidence="2">UH-Tt-Lm1</strain>
    </source>
</reference>